<feature type="region of interest" description="Disordered" evidence="1">
    <location>
        <begin position="1"/>
        <end position="35"/>
    </location>
</feature>
<sequence>MVQSTIVRLRGHTSKGDGPAPSSSTTITARGGSDKVGDAPHAIDCYLSLLAQLLEEAAAGVARQPKAATRAVPTPFPAYQELWRQGVRDLQCRAVGRLGVLAGVLYPSGDRIRGASEKMSTSAHDRSPGRPAPWPLTDCLESDLLRLRASQAARGPHEPKIWTILTGPHLIIVVASAWVDRIRASISTTQTARPAPPSRAKDDSWQKLCTNRRRTGATPCR</sequence>
<protein>
    <submittedName>
        <fullName evidence="2">Uncharacterized protein</fullName>
    </submittedName>
</protein>
<accession>A0A8K0TP42</accession>
<evidence type="ECO:0000313" key="3">
    <source>
        <dbReference type="Proteomes" id="UP000813385"/>
    </source>
</evidence>
<gene>
    <name evidence="2" type="ORF">B0T11DRAFT_294821</name>
</gene>
<comment type="caution">
    <text evidence="2">The sequence shown here is derived from an EMBL/GenBank/DDBJ whole genome shotgun (WGS) entry which is preliminary data.</text>
</comment>
<evidence type="ECO:0000313" key="2">
    <source>
        <dbReference type="EMBL" id="KAH7366939.1"/>
    </source>
</evidence>
<feature type="region of interest" description="Disordered" evidence="1">
    <location>
        <begin position="187"/>
        <end position="221"/>
    </location>
</feature>
<keyword evidence="3" id="KW-1185">Reference proteome</keyword>
<dbReference type="AlphaFoldDB" id="A0A8K0TP42"/>
<dbReference type="EMBL" id="JAGPXD010000002">
    <property type="protein sequence ID" value="KAH7366939.1"/>
    <property type="molecule type" value="Genomic_DNA"/>
</dbReference>
<dbReference type="Proteomes" id="UP000813385">
    <property type="component" value="Unassembled WGS sequence"/>
</dbReference>
<proteinExistence type="predicted"/>
<reference evidence="2" key="1">
    <citation type="journal article" date="2021" name="Nat. Commun.">
        <title>Genetic determinants of endophytism in the Arabidopsis root mycobiome.</title>
        <authorList>
            <person name="Mesny F."/>
            <person name="Miyauchi S."/>
            <person name="Thiergart T."/>
            <person name="Pickel B."/>
            <person name="Atanasova L."/>
            <person name="Karlsson M."/>
            <person name="Huettel B."/>
            <person name="Barry K.W."/>
            <person name="Haridas S."/>
            <person name="Chen C."/>
            <person name="Bauer D."/>
            <person name="Andreopoulos W."/>
            <person name="Pangilinan J."/>
            <person name="LaButti K."/>
            <person name="Riley R."/>
            <person name="Lipzen A."/>
            <person name="Clum A."/>
            <person name="Drula E."/>
            <person name="Henrissat B."/>
            <person name="Kohler A."/>
            <person name="Grigoriev I.V."/>
            <person name="Martin F.M."/>
            <person name="Hacquard S."/>
        </authorList>
    </citation>
    <scope>NUCLEOTIDE SEQUENCE</scope>
    <source>
        <strain evidence="2">MPI-CAGE-AT-0016</strain>
    </source>
</reference>
<evidence type="ECO:0000256" key="1">
    <source>
        <dbReference type="SAM" id="MobiDB-lite"/>
    </source>
</evidence>
<organism evidence="2 3">
    <name type="scientific">Plectosphaerella cucumerina</name>
    <dbReference type="NCBI Taxonomy" id="40658"/>
    <lineage>
        <taxon>Eukaryota</taxon>
        <taxon>Fungi</taxon>
        <taxon>Dikarya</taxon>
        <taxon>Ascomycota</taxon>
        <taxon>Pezizomycotina</taxon>
        <taxon>Sordariomycetes</taxon>
        <taxon>Hypocreomycetidae</taxon>
        <taxon>Glomerellales</taxon>
        <taxon>Plectosphaerellaceae</taxon>
        <taxon>Plectosphaerella</taxon>
    </lineage>
</organism>
<name>A0A8K0TP42_9PEZI</name>